<evidence type="ECO:0000313" key="1">
    <source>
        <dbReference type="EMBL" id="MXQ67021.1"/>
    </source>
</evidence>
<keyword evidence="2" id="KW-1185">Reference proteome</keyword>
<dbReference type="EMBL" id="WUTW01000005">
    <property type="protein sequence ID" value="MXQ67021.1"/>
    <property type="molecule type" value="Genomic_DNA"/>
</dbReference>
<dbReference type="Proteomes" id="UP000431901">
    <property type="component" value="Unassembled WGS sequence"/>
</dbReference>
<accession>A0A6I4WBR8</accession>
<evidence type="ECO:0000313" key="2">
    <source>
        <dbReference type="Proteomes" id="UP000431901"/>
    </source>
</evidence>
<organism evidence="1 2">
    <name type="scientific">Actinomadura rayongensis</name>
    <dbReference type="NCBI Taxonomy" id="1429076"/>
    <lineage>
        <taxon>Bacteria</taxon>
        <taxon>Bacillati</taxon>
        <taxon>Actinomycetota</taxon>
        <taxon>Actinomycetes</taxon>
        <taxon>Streptosporangiales</taxon>
        <taxon>Thermomonosporaceae</taxon>
        <taxon>Actinomadura</taxon>
    </lineage>
</organism>
<dbReference type="AlphaFoldDB" id="A0A6I4WBR8"/>
<protein>
    <submittedName>
        <fullName evidence="1">Uncharacterized protein</fullName>
    </submittedName>
</protein>
<proteinExistence type="predicted"/>
<gene>
    <name evidence="1" type="ORF">GQ466_23675</name>
</gene>
<name>A0A6I4WBR8_9ACTN</name>
<sequence length="45" mass="5128">MAHRQRFDGVVQFLDVAADQPLVVGEKRRRILAVLTRIRGLEIIA</sequence>
<comment type="caution">
    <text evidence="1">The sequence shown here is derived from an EMBL/GenBank/DDBJ whole genome shotgun (WGS) entry which is preliminary data.</text>
</comment>
<dbReference type="RefSeq" id="WP_161105184.1">
    <property type="nucleotide sequence ID" value="NZ_JBHLYI010000003.1"/>
</dbReference>
<reference evidence="1 2" key="1">
    <citation type="submission" date="2019-12" db="EMBL/GenBank/DDBJ databases">
        <title>Nocardia macrotermitis sp. nov. and Nocardia aurantia sp. nov., isolated from the gut of the fungus growing-termite Macrotermes natalensis.</title>
        <authorList>
            <person name="Christine B."/>
            <person name="Rene B."/>
        </authorList>
    </citation>
    <scope>NUCLEOTIDE SEQUENCE [LARGE SCALE GENOMIC DNA]</scope>
    <source>
        <strain evidence="1 2">DSM 102126</strain>
    </source>
</reference>